<dbReference type="AlphaFoldDB" id="A0A9P4LH85"/>
<evidence type="ECO:0000256" key="3">
    <source>
        <dbReference type="ARBA" id="ARBA00013105"/>
    </source>
</evidence>
<evidence type="ECO:0000313" key="4">
    <source>
        <dbReference type="EMBL" id="KAF2024317.1"/>
    </source>
</evidence>
<evidence type="ECO:0000256" key="2">
    <source>
        <dbReference type="ARBA" id="ARBA00007529"/>
    </source>
</evidence>
<protein>
    <recommendedName>
        <fullName evidence="3">trans-L-3-hydroxyproline dehydratase</fullName>
        <ecNumber evidence="3">4.2.1.77</ecNumber>
    </recommendedName>
</protein>
<evidence type="ECO:0000313" key="5">
    <source>
        <dbReference type="Proteomes" id="UP000799777"/>
    </source>
</evidence>
<gene>
    <name evidence="4" type="ORF">EK21DRAFT_94167</name>
</gene>
<comment type="catalytic activity">
    <reaction evidence="1">
        <text>trans-3-hydroxy-L-proline = 1-pyrroline-2-carboxylate + H2O</text>
        <dbReference type="Rhea" id="RHEA:10320"/>
        <dbReference type="ChEBI" id="CHEBI:15377"/>
        <dbReference type="ChEBI" id="CHEBI:39785"/>
        <dbReference type="ChEBI" id="CHEBI:57938"/>
        <dbReference type="EC" id="4.2.1.77"/>
    </reaction>
</comment>
<dbReference type="SUPFAM" id="SSF54506">
    <property type="entry name" value="Diaminopimelate epimerase-like"/>
    <property type="match status" value="1"/>
</dbReference>
<organism evidence="4 5">
    <name type="scientific">Setomelanomma holmii</name>
    <dbReference type="NCBI Taxonomy" id="210430"/>
    <lineage>
        <taxon>Eukaryota</taxon>
        <taxon>Fungi</taxon>
        <taxon>Dikarya</taxon>
        <taxon>Ascomycota</taxon>
        <taxon>Pezizomycotina</taxon>
        <taxon>Dothideomycetes</taxon>
        <taxon>Pleosporomycetidae</taxon>
        <taxon>Pleosporales</taxon>
        <taxon>Pleosporineae</taxon>
        <taxon>Phaeosphaeriaceae</taxon>
        <taxon>Setomelanomma</taxon>
    </lineage>
</organism>
<keyword evidence="5" id="KW-1185">Reference proteome</keyword>
<dbReference type="OrthoDB" id="6409228at2759"/>
<dbReference type="Proteomes" id="UP000799777">
    <property type="component" value="Unassembled WGS sequence"/>
</dbReference>
<reference evidence="4" key="1">
    <citation type="journal article" date="2020" name="Stud. Mycol.">
        <title>101 Dothideomycetes genomes: a test case for predicting lifestyles and emergence of pathogens.</title>
        <authorList>
            <person name="Haridas S."/>
            <person name="Albert R."/>
            <person name="Binder M."/>
            <person name="Bloem J."/>
            <person name="Labutti K."/>
            <person name="Salamov A."/>
            <person name="Andreopoulos B."/>
            <person name="Baker S."/>
            <person name="Barry K."/>
            <person name="Bills G."/>
            <person name="Bluhm B."/>
            <person name="Cannon C."/>
            <person name="Castanera R."/>
            <person name="Culley D."/>
            <person name="Daum C."/>
            <person name="Ezra D."/>
            <person name="Gonzalez J."/>
            <person name="Henrissat B."/>
            <person name="Kuo A."/>
            <person name="Liang C."/>
            <person name="Lipzen A."/>
            <person name="Lutzoni F."/>
            <person name="Magnuson J."/>
            <person name="Mondo S."/>
            <person name="Nolan M."/>
            <person name="Ohm R."/>
            <person name="Pangilinan J."/>
            <person name="Park H.-J."/>
            <person name="Ramirez L."/>
            <person name="Alfaro M."/>
            <person name="Sun H."/>
            <person name="Tritt A."/>
            <person name="Yoshinaga Y."/>
            <person name="Zwiers L.-H."/>
            <person name="Turgeon B."/>
            <person name="Goodwin S."/>
            <person name="Spatafora J."/>
            <person name="Crous P."/>
            <person name="Grigoriev I."/>
        </authorList>
    </citation>
    <scope>NUCLEOTIDE SEQUENCE</scope>
    <source>
        <strain evidence="4">CBS 110217</strain>
    </source>
</reference>
<evidence type="ECO:0000256" key="1">
    <source>
        <dbReference type="ARBA" id="ARBA00001148"/>
    </source>
</evidence>
<comment type="caution">
    <text evidence="4">The sequence shown here is derived from an EMBL/GenBank/DDBJ whole genome shotgun (WGS) entry which is preliminary data.</text>
</comment>
<name>A0A9P4LH85_9PLEO</name>
<dbReference type="GO" id="GO:0050346">
    <property type="term" value="F:trans-L-3-hydroxyproline dehydratase activity"/>
    <property type="evidence" value="ECO:0007669"/>
    <property type="project" value="UniProtKB-EC"/>
</dbReference>
<dbReference type="PANTHER" id="PTHR33442:SF1">
    <property type="entry name" value="TRANS-3-HYDROXY-L-PROLINE DEHYDRATASE"/>
    <property type="match status" value="1"/>
</dbReference>
<dbReference type="PANTHER" id="PTHR33442">
    <property type="entry name" value="TRANS-3-HYDROXY-L-PROLINE DEHYDRATASE"/>
    <property type="match status" value="1"/>
</dbReference>
<dbReference type="InterPro" id="IPR008794">
    <property type="entry name" value="Pro_racemase_fam"/>
</dbReference>
<dbReference type="EC" id="4.2.1.77" evidence="3"/>
<dbReference type="SFLD" id="SFLDS00028">
    <property type="entry name" value="Proline_Racemase"/>
    <property type="match status" value="1"/>
</dbReference>
<comment type="similarity">
    <text evidence="2">Belongs to the proline racemase family.</text>
</comment>
<dbReference type="EMBL" id="ML978299">
    <property type="protein sequence ID" value="KAF2024317.1"/>
    <property type="molecule type" value="Genomic_DNA"/>
</dbReference>
<accession>A0A9P4LH85</accession>
<sequence length="344" mass="37360">MSASVSLEPFWIDTEDWHTAGEPFRIVEHVPSRCLPEGETVAERRFNVLRASSHQLDVLRQSLCHEPRGHADMYGGFIVPPDDAGAHFGVLFWHKDGFSTACGHGTIALGYWAFGKGLVDVPNGDGEVDVVIDVPSGRVKATVAVRNGKPIHADFVNVKCHIVSNNANHPILKDYVNASVQLSYGGAEFACVNAKTLELPVEPANVQKFVELAGEIKAQFNEVGRESIASVIFWQEEGTGQTEDGELIIKEKNVVVYGDGQIDRSPCGSGTSARIAIHHANGLMHPGKGKFLNRSIIGTTFEGRIASSDLLTCCPVIRGSANLVGKMNFYVDPRDPVYPGFVLR</sequence>
<dbReference type="Pfam" id="PF05544">
    <property type="entry name" value="Pro_racemase"/>
    <property type="match status" value="1"/>
</dbReference>
<dbReference type="Gene3D" id="3.10.310.10">
    <property type="entry name" value="Diaminopimelate Epimerase, Chain A, domain 1"/>
    <property type="match status" value="2"/>
</dbReference>
<proteinExistence type="inferred from homology"/>